<dbReference type="GO" id="GO:0005739">
    <property type="term" value="C:mitochondrion"/>
    <property type="evidence" value="ECO:0007669"/>
    <property type="project" value="TreeGrafter"/>
</dbReference>
<dbReference type="SUPFAM" id="SSF51197">
    <property type="entry name" value="Clavaminate synthase-like"/>
    <property type="match status" value="1"/>
</dbReference>
<evidence type="ECO:0000256" key="4">
    <source>
        <dbReference type="ARBA" id="ARBA00023134"/>
    </source>
</evidence>
<proteinExistence type="predicted"/>
<dbReference type="Gene3D" id="2.60.120.590">
    <property type="entry name" value="Alpha-ketoglutarate-dependent dioxygenase AlkB-like"/>
    <property type="match status" value="1"/>
</dbReference>
<feature type="region of interest" description="Disordered" evidence="5">
    <location>
        <begin position="347"/>
        <end position="399"/>
    </location>
</feature>
<evidence type="ECO:0000313" key="9">
    <source>
        <dbReference type="Proteomes" id="UP001217918"/>
    </source>
</evidence>
<keyword evidence="9" id="KW-1185">Reference proteome</keyword>
<organism evidence="8 9">
    <name type="scientific">Phyllachora maydis</name>
    <dbReference type="NCBI Taxonomy" id="1825666"/>
    <lineage>
        <taxon>Eukaryota</taxon>
        <taxon>Fungi</taxon>
        <taxon>Dikarya</taxon>
        <taxon>Ascomycota</taxon>
        <taxon>Pezizomycotina</taxon>
        <taxon>Sordariomycetes</taxon>
        <taxon>Sordariomycetidae</taxon>
        <taxon>Phyllachorales</taxon>
        <taxon>Phyllachoraceae</taxon>
        <taxon>Phyllachora</taxon>
    </lineage>
</organism>
<dbReference type="InterPro" id="IPR027417">
    <property type="entry name" value="P-loop_NTPase"/>
</dbReference>
<dbReference type="InterPro" id="IPR037151">
    <property type="entry name" value="AlkB-like_sf"/>
</dbReference>
<dbReference type="InterPro" id="IPR006073">
    <property type="entry name" value="GTP-bd"/>
</dbReference>
<evidence type="ECO:0008006" key="10">
    <source>
        <dbReference type="Google" id="ProtNLM"/>
    </source>
</evidence>
<evidence type="ECO:0000259" key="7">
    <source>
        <dbReference type="PROSITE" id="PS51706"/>
    </source>
</evidence>
<dbReference type="AlphaFoldDB" id="A0AAD9ICG2"/>
<keyword evidence="2" id="KW-0547">Nucleotide-binding</keyword>
<evidence type="ECO:0000256" key="2">
    <source>
        <dbReference type="ARBA" id="ARBA00022741"/>
    </source>
</evidence>
<gene>
    <name evidence="8" type="ORF">P8C59_008938</name>
</gene>
<comment type="caution">
    <text evidence="8">The sequence shown here is derived from an EMBL/GenBank/DDBJ whole genome shotgun (WGS) entry which is preliminary data.</text>
</comment>
<accession>A0AAD9ICG2</accession>
<keyword evidence="4" id="KW-0342">GTP-binding</keyword>
<dbReference type="Pfam" id="PF13532">
    <property type="entry name" value="2OG-FeII_Oxy_2"/>
    <property type="match status" value="1"/>
</dbReference>
<evidence type="ECO:0000256" key="5">
    <source>
        <dbReference type="SAM" id="MobiDB-lite"/>
    </source>
</evidence>
<dbReference type="Proteomes" id="UP001217918">
    <property type="component" value="Unassembled WGS sequence"/>
</dbReference>
<dbReference type="GO" id="GO:0046872">
    <property type="term" value="F:metal ion binding"/>
    <property type="evidence" value="ECO:0007669"/>
    <property type="project" value="UniProtKB-KW"/>
</dbReference>
<dbReference type="PANTHER" id="PTHR46498:SF1">
    <property type="entry name" value="GTP-BINDING PROTEIN 8"/>
    <property type="match status" value="1"/>
</dbReference>
<feature type="compositionally biased region" description="Polar residues" evidence="5">
    <location>
        <begin position="204"/>
        <end position="219"/>
    </location>
</feature>
<dbReference type="GO" id="GO:0005525">
    <property type="term" value="F:GTP binding"/>
    <property type="evidence" value="ECO:0007669"/>
    <property type="project" value="UniProtKB-KW"/>
</dbReference>
<evidence type="ECO:0000313" key="8">
    <source>
        <dbReference type="EMBL" id="KAK2074755.1"/>
    </source>
</evidence>
<dbReference type="InterPro" id="IPR027450">
    <property type="entry name" value="AlkB-like"/>
</dbReference>
<dbReference type="Pfam" id="PF01926">
    <property type="entry name" value="MMR_HSR1"/>
    <property type="match status" value="1"/>
</dbReference>
<evidence type="ECO:0000256" key="3">
    <source>
        <dbReference type="ARBA" id="ARBA00022842"/>
    </source>
</evidence>
<dbReference type="SUPFAM" id="SSF52540">
    <property type="entry name" value="P-loop containing nucleoside triphosphate hydrolases"/>
    <property type="match status" value="1"/>
</dbReference>
<feature type="compositionally biased region" description="Basic and acidic residues" evidence="5">
    <location>
        <begin position="383"/>
        <end position="399"/>
    </location>
</feature>
<protein>
    <recommendedName>
        <fullName evidence="10">EngB-type G domain-containing protein</fullName>
    </recommendedName>
</protein>
<dbReference type="EMBL" id="JAQQPM010000008">
    <property type="protein sequence ID" value="KAK2074755.1"/>
    <property type="molecule type" value="Genomic_DNA"/>
</dbReference>
<dbReference type="InterPro" id="IPR052279">
    <property type="entry name" value="EngB_GTPase"/>
</dbReference>
<dbReference type="Gene3D" id="3.40.50.300">
    <property type="entry name" value="P-loop containing nucleotide triphosphate hydrolases"/>
    <property type="match status" value="1"/>
</dbReference>
<feature type="domain" description="EngB-type G" evidence="7">
    <location>
        <begin position="293"/>
        <end position="509"/>
    </location>
</feature>
<dbReference type="PROSITE" id="PS51706">
    <property type="entry name" value="G_ENGB"/>
    <property type="match status" value="1"/>
</dbReference>
<feature type="region of interest" description="Disordered" evidence="5">
    <location>
        <begin position="204"/>
        <end position="260"/>
    </location>
</feature>
<evidence type="ECO:0000259" key="6">
    <source>
        <dbReference type="PROSITE" id="PS51471"/>
    </source>
</evidence>
<dbReference type="InterPro" id="IPR030393">
    <property type="entry name" value="G_ENGB_dom"/>
</dbReference>
<dbReference type="InterPro" id="IPR005123">
    <property type="entry name" value="Oxoglu/Fe-dep_dioxygenase_dom"/>
</dbReference>
<reference evidence="8" key="1">
    <citation type="journal article" date="2023" name="Mol. Plant Microbe Interact.">
        <title>Elucidating the Obligate Nature and Biological Capacity of an Invasive Fungal Corn Pathogen.</title>
        <authorList>
            <person name="MacCready J.S."/>
            <person name="Roggenkamp E.M."/>
            <person name="Gdanetz K."/>
            <person name="Chilvers M.I."/>
        </authorList>
    </citation>
    <scope>NUCLEOTIDE SEQUENCE</scope>
    <source>
        <strain evidence="8">PM02</strain>
    </source>
</reference>
<sequence>MDDKLFDQSKIDDPYSSAKASDFQVAGYVSVETLKSAFGKLCSHATSELQVDEDKPIYYHPLMPGLLILPSLLPPEIQRTMLRHMDPSVHKSLSMKQVLERKLHWVTLGGQYDWTNRVYPDGRPPAFPPDLAGFVETLFPETRAQAAIVNFYTPGDHMMMHRDVSEETDRGLASFSLGCEGLFMITPFDAGKMSPKERAAFGASIQNRRAYSSSPSPVRQATEPRILPPPPHPPLPTLSYLPPPSNDPHQRALPAPHPARSSLHAATRLVVGPPRPQFLYSSPRFLNIPRNVRVPEVAILGRSNVGKSTLINALAGLAGAAAGRAHGTTAVRAGLAVTSARAGSTKTMNAYGIGPPTPRRPDEAPAEGGGHGQGQGRKTGLVSRRERRDGRRKKFEDAPPHSLVLMDMPGYGLNSRDEWGVEIRKYLEKRTMLRGAVLLIDAVAGVKTADCAVLRMLRDAGVRTCVVLTKADKLGYGSLADANQGVAAVESLCVRIWETLRKTEKLASSAWAEGNGWEREIWVTGAGDPKSGGVGVDGARMAICKMAGLVEDQRKMVESAPRQPSESKIISFDQLEMLQAPAASRRARAMF</sequence>
<dbReference type="PANTHER" id="PTHR46498">
    <property type="entry name" value="GTP-BINDING PROTEIN 8"/>
    <property type="match status" value="1"/>
</dbReference>
<feature type="domain" description="Fe2OG dioxygenase" evidence="6">
    <location>
        <begin position="143"/>
        <end position="278"/>
    </location>
</feature>
<keyword evidence="3" id="KW-0460">Magnesium</keyword>
<feature type="compositionally biased region" description="Gly residues" evidence="5">
    <location>
        <begin position="367"/>
        <end position="377"/>
    </location>
</feature>
<keyword evidence="1" id="KW-0479">Metal-binding</keyword>
<evidence type="ECO:0000256" key="1">
    <source>
        <dbReference type="ARBA" id="ARBA00022723"/>
    </source>
</evidence>
<feature type="compositionally biased region" description="Pro residues" evidence="5">
    <location>
        <begin position="226"/>
        <end position="246"/>
    </location>
</feature>
<name>A0AAD9ICG2_9PEZI</name>
<dbReference type="PROSITE" id="PS51471">
    <property type="entry name" value="FE2OG_OXY"/>
    <property type="match status" value="1"/>
</dbReference>